<dbReference type="InterPro" id="IPR036047">
    <property type="entry name" value="F-box-like_dom_sf"/>
</dbReference>
<sequence length="781" mass="85451">MTRDTGSASQSLQSLETTPISSSSPTRSEVLRHVFQRTPRPETRRDILATSYCSKLYTKKPPVRPWPRPRSRVFHKYITGLFSNGHDPGANPKCSHTRSRTSSLGSRPSSSLQGSIPSIDFVSSAAFTFSGPPLRSLSAGSPAASRLPSRAETETDNNTRVLESARTDSFSMIDLASDESEDILEPIIEQGIVRAMSDVLLGVSKPIGKAMSLMAHSANSVGCTQNLDDNATESSHLQALSRVAPTRRDHLDVSILTLTKLLLPHLDPSSRKALRLTSRAWYQVLGTLAPTTFPASYRVPAEILQHMYAYLGPKDFNAARRTCRAWMRASLNRTLLVAMLTRGGWSSSTGAEWTSEAALNPNNTTGSSPSDGWTLSRYLARQCALSSGWTGNGLDERAAVIESSQVDFGELASGYSTLRRDQSGGLLFSASVCGQFLLVARDALIYIYSLSNWTLFPVTSVVCPRRVLSMSMNVSCGRHAVAALLEGRMGIVCELRYGCEDVEAHPIDFDAVDVQSNHQAIGLQGSPKVHAYPSRSSVGTCALSVPIENGKTTFYRHLCSEDDPPRSVSICPQRRCVAFGCSAGIELHWIDALTGQTLNYLHFLAPRPGFESAKKLRLISSAAHPNDRPALRRNLFLSRPTYTSFWGSFGFESSSRHAGSPSCDHYHAVPLSDGHHVLFLDPSNDKLTLGCDAPLGGPTKLLRKLVLIPPKEQVVPRLYTAATDLSQGARIIVAYDNTLILYSIPPDVIHLSQEEQKAESWDIYTQPPFSPQGRPENHWLN</sequence>
<dbReference type="EMBL" id="JAGMVJ010000018">
    <property type="protein sequence ID" value="KAH7077038.1"/>
    <property type="molecule type" value="Genomic_DNA"/>
</dbReference>
<organism evidence="2 3">
    <name type="scientific">Paraphoma chrysanthemicola</name>
    <dbReference type="NCBI Taxonomy" id="798071"/>
    <lineage>
        <taxon>Eukaryota</taxon>
        <taxon>Fungi</taxon>
        <taxon>Dikarya</taxon>
        <taxon>Ascomycota</taxon>
        <taxon>Pezizomycotina</taxon>
        <taxon>Dothideomycetes</taxon>
        <taxon>Pleosporomycetidae</taxon>
        <taxon>Pleosporales</taxon>
        <taxon>Pleosporineae</taxon>
        <taxon>Phaeosphaeriaceae</taxon>
        <taxon>Paraphoma</taxon>
    </lineage>
</organism>
<proteinExistence type="predicted"/>
<feature type="compositionally biased region" description="Low complexity" evidence="1">
    <location>
        <begin position="100"/>
        <end position="113"/>
    </location>
</feature>
<name>A0A8K0QZK1_9PLEO</name>
<feature type="compositionally biased region" description="Polar residues" evidence="1">
    <location>
        <begin position="1"/>
        <end position="13"/>
    </location>
</feature>
<keyword evidence="3" id="KW-1185">Reference proteome</keyword>
<gene>
    <name evidence="2" type="ORF">FB567DRAFT_563181</name>
</gene>
<reference evidence="2" key="1">
    <citation type="journal article" date="2021" name="Nat. Commun.">
        <title>Genetic determinants of endophytism in the Arabidopsis root mycobiome.</title>
        <authorList>
            <person name="Mesny F."/>
            <person name="Miyauchi S."/>
            <person name="Thiergart T."/>
            <person name="Pickel B."/>
            <person name="Atanasova L."/>
            <person name="Karlsson M."/>
            <person name="Huettel B."/>
            <person name="Barry K.W."/>
            <person name="Haridas S."/>
            <person name="Chen C."/>
            <person name="Bauer D."/>
            <person name="Andreopoulos W."/>
            <person name="Pangilinan J."/>
            <person name="LaButti K."/>
            <person name="Riley R."/>
            <person name="Lipzen A."/>
            <person name="Clum A."/>
            <person name="Drula E."/>
            <person name="Henrissat B."/>
            <person name="Kohler A."/>
            <person name="Grigoriev I.V."/>
            <person name="Martin F.M."/>
            <person name="Hacquard S."/>
        </authorList>
    </citation>
    <scope>NUCLEOTIDE SEQUENCE</scope>
    <source>
        <strain evidence="2">MPI-SDFR-AT-0120</strain>
    </source>
</reference>
<comment type="caution">
    <text evidence="2">The sequence shown here is derived from an EMBL/GenBank/DDBJ whole genome shotgun (WGS) entry which is preliminary data.</text>
</comment>
<feature type="region of interest" description="Disordered" evidence="1">
    <location>
        <begin position="84"/>
        <end position="113"/>
    </location>
</feature>
<dbReference type="AlphaFoldDB" id="A0A8K0QZK1"/>
<feature type="region of interest" description="Disordered" evidence="1">
    <location>
        <begin position="138"/>
        <end position="157"/>
    </location>
</feature>
<feature type="compositionally biased region" description="Low complexity" evidence="1">
    <location>
        <begin position="14"/>
        <end position="28"/>
    </location>
</feature>
<dbReference type="Proteomes" id="UP000813461">
    <property type="component" value="Unassembled WGS sequence"/>
</dbReference>
<dbReference type="SUPFAM" id="SSF81383">
    <property type="entry name" value="F-box domain"/>
    <property type="match status" value="1"/>
</dbReference>
<evidence type="ECO:0000313" key="2">
    <source>
        <dbReference type="EMBL" id="KAH7077038.1"/>
    </source>
</evidence>
<protein>
    <recommendedName>
        <fullName evidence="4">F-box domain-containing protein</fullName>
    </recommendedName>
</protein>
<evidence type="ECO:0000256" key="1">
    <source>
        <dbReference type="SAM" id="MobiDB-lite"/>
    </source>
</evidence>
<dbReference type="OrthoDB" id="1689567at2759"/>
<accession>A0A8K0QZK1</accession>
<evidence type="ECO:0008006" key="4">
    <source>
        <dbReference type="Google" id="ProtNLM"/>
    </source>
</evidence>
<evidence type="ECO:0000313" key="3">
    <source>
        <dbReference type="Proteomes" id="UP000813461"/>
    </source>
</evidence>
<feature type="region of interest" description="Disordered" evidence="1">
    <location>
        <begin position="1"/>
        <end position="47"/>
    </location>
</feature>